<proteinExistence type="predicted"/>
<dbReference type="PATRIC" id="fig|1122169.6.peg.152"/>
<keyword evidence="1" id="KW-0472">Membrane</keyword>
<reference evidence="2 3" key="1">
    <citation type="submission" date="2015-11" db="EMBL/GenBank/DDBJ databases">
        <title>Genomic analysis of 38 Legionella species identifies large and diverse effector repertoires.</title>
        <authorList>
            <person name="Burstein D."/>
            <person name="Amaro F."/>
            <person name="Zusman T."/>
            <person name="Lifshitz Z."/>
            <person name="Cohen O."/>
            <person name="Gilbert J.A."/>
            <person name="Pupko T."/>
            <person name="Shuman H.A."/>
            <person name="Segal G."/>
        </authorList>
    </citation>
    <scope>NUCLEOTIDE SEQUENCE [LARGE SCALE GENOMIC DNA]</scope>
    <source>
        <strain evidence="2 3">ATCC 49655</strain>
    </source>
</reference>
<evidence type="ECO:0000256" key="1">
    <source>
        <dbReference type="SAM" id="Phobius"/>
    </source>
</evidence>
<comment type="caution">
    <text evidence="2">The sequence shown here is derived from an EMBL/GenBank/DDBJ whole genome shotgun (WGS) entry which is preliminary data.</text>
</comment>
<name>A0A0W0ZAB9_9GAMM</name>
<protein>
    <submittedName>
        <fullName evidence="2">Uncharacterized protein</fullName>
    </submittedName>
</protein>
<sequence>MSDLMSAPSNLFRFFTPNKIQEKLHMENLDDDSIDDLAFIATNLVGAAATAAVVLGVAGTLLIAASPLLLPAVPLVPLAAAA</sequence>
<organism evidence="2 3">
    <name type="scientific">Legionella shakespearei DSM 23087</name>
    <dbReference type="NCBI Taxonomy" id="1122169"/>
    <lineage>
        <taxon>Bacteria</taxon>
        <taxon>Pseudomonadati</taxon>
        <taxon>Pseudomonadota</taxon>
        <taxon>Gammaproteobacteria</taxon>
        <taxon>Legionellales</taxon>
        <taxon>Legionellaceae</taxon>
        <taxon>Legionella</taxon>
    </lineage>
</organism>
<dbReference type="EMBL" id="LNYW01000007">
    <property type="protein sequence ID" value="KTD66061.1"/>
    <property type="molecule type" value="Genomic_DNA"/>
</dbReference>
<keyword evidence="3" id="KW-1185">Reference proteome</keyword>
<evidence type="ECO:0000313" key="2">
    <source>
        <dbReference type="EMBL" id="KTD66061.1"/>
    </source>
</evidence>
<dbReference type="RefSeq" id="WP_018577671.1">
    <property type="nucleotide sequence ID" value="NZ_KB892405.1"/>
</dbReference>
<dbReference type="Proteomes" id="UP000054600">
    <property type="component" value="Unassembled WGS sequence"/>
</dbReference>
<evidence type="ECO:0000313" key="3">
    <source>
        <dbReference type="Proteomes" id="UP000054600"/>
    </source>
</evidence>
<gene>
    <name evidence="2" type="ORF">Lsha_0137</name>
</gene>
<accession>A0A0W0ZAB9</accession>
<dbReference type="AlphaFoldDB" id="A0A0W0ZAB9"/>
<keyword evidence="1" id="KW-1133">Transmembrane helix</keyword>
<keyword evidence="1" id="KW-0812">Transmembrane</keyword>
<feature type="transmembrane region" description="Helical" evidence="1">
    <location>
        <begin position="37"/>
        <end position="64"/>
    </location>
</feature>